<name>A0A1G7PCX9_9GAMM</name>
<dbReference type="Pfam" id="PF08479">
    <property type="entry name" value="POTRA_2"/>
    <property type="match status" value="1"/>
</dbReference>
<dbReference type="InterPro" id="IPR013686">
    <property type="entry name" value="Polypept-transport_assoc_ShlB"/>
</dbReference>
<feature type="domain" description="ShlB POTRA" evidence="6">
    <location>
        <begin position="47"/>
        <end position="101"/>
    </location>
</feature>
<evidence type="ECO:0000256" key="2">
    <source>
        <dbReference type="ARBA" id="ARBA00022692"/>
    </source>
</evidence>
<evidence type="ECO:0000256" key="1">
    <source>
        <dbReference type="ARBA" id="ARBA00022452"/>
    </source>
</evidence>
<keyword evidence="8" id="KW-1185">Reference proteome</keyword>
<gene>
    <name evidence="7" type="ORF">SAMN05216571_102214</name>
</gene>
<keyword evidence="3" id="KW-0998">Cell outer membrane</keyword>
<evidence type="ECO:0000259" key="4">
    <source>
        <dbReference type="Pfam" id="PF03865"/>
    </source>
</evidence>
<evidence type="ECO:0000256" key="3">
    <source>
        <dbReference type="ARBA" id="ARBA00023237"/>
    </source>
</evidence>
<dbReference type="Pfam" id="PF17287">
    <property type="entry name" value="POTRA_3"/>
    <property type="match status" value="1"/>
</dbReference>
<dbReference type="AlphaFoldDB" id="A0A1G7PCX9"/>
<evidence type="ECO:0000259" key="5">
    <source>
        <dbReference type="Pfam" id="PF08479"/>
    </source>
</evidence>
<dbReference type="InterPro" id="IPR051544">
    <property type="entry name" value="TPS_OM_transporter"/>
</dbReference>
<keyword evidence="1" id="KW-1134">Transmembrane beta strand</keyword>
<keyword evidence="2" id="KW-0812">Transmembrane</keyword>
<keyword evidence="1" id="KW-0472">Membrane</keyword>
<dbReference type="GO" id="GO:0098046">
    <property type="term" value="C:type V protein secretion system complex"/>
    <property type="evidence" value="ECO:0007669"/>
    <property type="project" value="TreeGrafter"/>
</dbReference>
<protein>
    <submittedName>
        <fullName evidence="7">Hemolysin activation/secretion protein</fullName>
    </submittedName>
</protein>
<evidence type="ECO:0000313" key="8">
    <source>
        <dbReference type="Proteomes" id="UP000198641"/>
    </source>
</evidence>
<accession>A0A1G7PCX9</accession>
<organism evidence="7 8">
    <name type="scientific">Onishia taeanensis</name>
    <dbReference type="NCBI Taxonomy" id="284577"/>
    <lineage>
        <taxon>Bacteria</taxon>
        <taxon>Pseudomonadati</taxon>
        <taxon>Pseudomonadota</taxon>
        <taxon>Gammaproteobacteria</taxon>
        <taxon>Oceanospirillales</taxon>
        <taxon>Halomonadaceae</taxon>
        <taxon>Onishia</taxon>
    </lineage>
</organism>
<proteinExistence type="predicted"/>
<evidence type="ECO:0000259" key="6">
    <source>
        <dbReference type="Pfam" id="PF17287"/>
    </source>
</evidence>
<dbReference type="Gene3D" id="2.40.160.50">
    <property type="entry name" value="membrane protein fhac: a member of the omp85/tpsb transporter family"/>
    <property type="match status" value="1"/>
</dbReference>
<dbReference type="Gene3D" id="3.10.20.310">
    <property type="entry name" value="membrane protein fhac"/>
    <property type="match status" value="1"/>
</dbReference>
<dbReference type="PANTHER" id="PTHR34597:SF3">
    <property type="entry name" value="OUTER MEMBRANE TRANSPORTER CDIB"/>
    <property type="match status" value="1"/>
</dbReference>
<dbReference type="PANTHER" id="PTHR34597">
    <property type="entry name" value="SLR1661 PROTEIN"/>
    <property type="match status" value="1"/>
</dbReference>
<dbReference type="Pfam" id="PF03865">
    <property type="entry name" value="ShlB"/>
    <property type="match status" value="1"/>
</dbReference>
<feature type="domain" description="Haemolysin activator HlyB C-terminal" evidence="4">
    <location>
        <begin position="106"/>
        <end position="423"/>
    </location>
</feature>
<feature type="domain" description="Polypeptide-transport-associated ShlB-type" evidence="5">
    <location>
        <begin position="3"/>
        <end position="46"/>
    </location>
</feature>
<dbReference type="Proteomes" id="UP000198641">
    <property type="component" value="Unassembled WGS sequence"/>
</dbReference>
<sequence>MMVDDLNELLRRVTQAYIDKGYVTTRAYLPQQELSKGILRVVVVEGHIEAIESQDGGLSAQELSMASPVTAGEALNLRDLEQLVDQLNRLPSNQASMELVPGGLEGGSRVQVSNDRQKPWRLSLGRDNDGSEGTGEQQWRLGVEWDSPLGLADQVVARLGSDANSQPATGSDNHYFSYRLPYGFWNFSYSYTGSDYRSLAEANGFTFTLEGSSERHQLRAERLLARDSMSKTSVSLELGRLSTRNYIDGSRIEVSSQQLSELAIGLNHGRRIGRGFLNVDIGWEKGLTIFGAQMDRDQPSGAPEAQYDKGTLTLSYQRPFMLNQENLSFSSLLNGQWSKDVLFSPERLSLGGRYSVRGFKSQSLSGDRGGYWRNQLSWQRPLDLARPLLKSMELTMAYDVGKIYRGAYNPELNGTLSGIALGLGLSGDHVKANISIARSLKRPDVFERPETPVYFSVAASF</sequence>
<reference evidence="7 8" key="1">
    <citation type="submission" date="2016-10" db="EMBL/GenBank/DDBJ databases">
        <authorList>
            <person name="de Groot N.N."/>
        </authorList>
    </citation>
    <scope>NUCLEOTIDE SEQUENCE [LARGE SCALE GENOMIC DNA]</scope>
    <source>
        <strain evidence="7 8">BH539</strain>
    </source>
</reference>
<dbReference type="InterPro" id="IPR005565">
    <property type="entry name" value="Hemolysn_activator_HlyB_C"/>
</dbReference>
<dbReference type="STRING" id="284577.SAMN05216571_102214"/>
<dbReference type="InterPro" id="IPR035251">
    <property type="entry name" value="ShlB_POTRA"/>
</dbReference>
<dbReference type="GO" id="GO:0008320">
    <property type="term" value="F:protein transmembrane transporter activity"/>
    <property type="evidence" value="ECO:0007669"/>
    <property type="project" value="TreeGrafter"/>
</dbReference>
<evidence type="ECO:0000313" key="7">
    <source>
        <dbReference type="EMBL" id="SDF83310.1"/>
    </source>
</evidence>
<dbReference type="GO" id="GO:0046819">
    <property type="term" value="P:protein secretion by the type V secretion system"/>
    <property type="evidence" value="ECO:0007669"/>
    <property type="project" value="TreeGrafter"/>
</dbReference>
<dbReference type="EMBL" id="FNCI01000002">
    <property type="protein sequence ID" value="SDF83310.1"/>
    <property type="molecule type" value="Genomic_DNA"/>
</dbReference>